<dbReference type="SUPFAM" id="SSF53474">
    <property type="entry name" value="alpha/beta-Hydrolases"/>
    <property type="match status" value="1"/>
</dbReference>
<accession>A0ABT0KSI2</accession>
<dbReference type="Gene3D" id="2.120.10.30">
    <property type="entry name" value="TolB, C-terminal domain"/>
    <property type="match status" value="2"/>
</dbReference>
<dbReference type="Pfam" id="PF07676">
    <property type="entry name" value="PD40"/>
    <property type="match status" value="2"/>
</dbReference>
<dbReference type="PANTHER" id="PTHR42776:SF27">
    <property type="entry name" value="DIPEPTIDYL PEPTIDASE FAMILY MEMBER 6"/>
    <property type="match status" value="1"/>
</dbReference>
<evidence type="ECO:0000313" key="5">
    <source>
        <dbReference type="EMBL" id="MCL1046744.1"/>
    </source>
</evidence>
<evidence type="ECO:0000313" key="6">
    <source>
        <dbReference type="Proteomes" id="UP001202134"/>
    </source>
</evidence>
<dbReference type="Pfam" id="PF00326">
    <property type="entry name" value="Peptidase_S9"/>
    <property type="match status" value="1"/>
</dbReference>
<proteinExistence type="predicted"/>
<dbReference type="Proteomes" id="UP001202134">
    <property type="component" value="Unassembled WGS sequence"/>
</dbReference>
<keyword evidence="6" id="KW-1185">Reference proteome</keyword>
<dbReference type="Gene3D" id="3.40.50.1820">
    <property type="entry name" value="alpha/beta hydrolase"/>
    <property type="match status" value="1"/>
</dbReference>
<comment type="caution">
    <text evidence="5">The sequence shown here is derived from an EMBL/GenBank/DDBJ whole genome shotgun (WGS) entry which is preliminary data.</text>
</comment>
<protein>
    <submittedName>
        <fullName evidence="5">S9 family peptidase</fullName>
    </submittedName>
</protein>
<dbReference type="InterPro" id="IPR011659">
    <property type="entry name" value="WD40"/>
</dbReference>
<name>A0ABT0KSI2_9GAMM</name>
<dbReference type="InterPro" id="IPR029058">
    <property type="entry name" value="AB_hydrolase_fold"/>
</dbReference>
<dbReference type="PANTHER" id="PTHR42776">
    <property type="entry name" value="SERINE PEPTIDASE S9 FAMILY MEMBER"/>
    <property type="match status" value="1"/>
</dbReference>
<organism evidence="5 6">
    <name type="scientific">Shewanella electrodiphila</name>
    <dbReference type="NCBI Taxonomy" id="934143"/>
    <lineage>
        <taxon>Bacteria</taxon>
        <taxon>Pseudomonadati</taxon>
        <taxon>Pseudomonadota</taxon>
        <taxon>Gammaproteobacteria</taxon>
        <taxon>Alteromonadales</taxon>
        <taxon>Shewanellaceae</taxon>
        <taxon>Shewanella</taxon>
    </lineage>
</organism>
<reference evidence="5 6" key="1">
    <citation type="submission" date="2022-01" db="EMBL/GenBank/DDBJ databases">
        <title>Whole genome-based taxonomy of the Shewanellaceae.</title>
        <authorList>
            <person name="Martin-Rodriguez A.J."/>
        </authorList>
    </citation>
    <scope>NUCLEOTIDE SEQUENCE [LARGE SCALE GENOMIC DNA]</scope>
    <source>
        <strain evidence="5 6">DSM 24955</strain>
    </source>
</reference>
<dbReference type="InterPro" id="IPR002469">
    <property type="entry name" value="Peptidase_S9B_N"/>
</dbReference>
<evidence type="ECO:0000259" key="4">
    <source>
        <dbReference type="Pfam" id="PF00930"/>
    </source>
</evidence>
<keyword evidence="2" id="KW-0720">Serine protease</keyword>
<sequence length="672" mass="75200">MAYAQNDVDNSQVHNTLQLQDVFSLEYASGLAITADGDEVYFVRNYMDIQTDKKLGNIWKVDKNKRLTPVTNGLHVDFSPSLSPDNSKLAYISTASGSAQIHMKWLETGESSQMSHFSQSPSNLSWSPDGKYIAFNRFVNSKPKSVVSLPGKPQNAQWAKPAVYIDDMYYRFDGAGFSQAGNSQIFVMSSNGGAARQVTHEKFDHRSNISWSKDGKQLIYSNNKRAEKDLEWTDTNIYAVNINDQQVTQLTDRVGPDNSPIVSPNGKMIAYLGYDQNFKNYENTELFIMDIDGSNKRSITADLDRSINSIKWADNSKAIYMSYHDKGETYVAYQSLKGKRDIAAKNLGGLSFGRPYTGSQFDVAEDGTIAFTYSDPQRPADIAITRKGRTNQLTDLNNDALSYKTLASIKELNVKSSFDDRDIQAWVAYPPGYEADKKAGKTFPLILEIHGGPVTNYGPHFSAEVQLMAASGYVVVYANPRGSDSYGKEFAQTIYNNYPSQDYDDLMSVVDGVIAKEAINEEALFVTGGSGGGVLTAWIVGHTDRFAAAVVAKPVINWYSFVLTTDIYPFVIKNWFEKMPWEDSEHYMKLSPISYVGNVTTPTMLLTGEADQRTPIAETEQFYQALKLRNIDTAMVRIPDAPHGIYKRPSNLMSKVAHILWWFEQYQPEKAN</sequence>
<keyword evidence="2" id="KW-0645">Protease</keyword>
<feature type="domain" description="Dipeptidylpeptidase IV N-terminal" evidence="4">
    <location>
        <begin position="178"/>
        <end position="270"/>
    </location>
</feature>
<keyword evidence="1" id="KW-0378">Hydrolase</keyword>
<feature type="domain" description="Peptidase S9 prolyl oligopeptidase catalytic" evidence="3">
    <location>
        <begin position="459"/>
        <end position="666"/>
    </location>
</feature>
<evidence type="ECO:0000256" key="2">
    <source>
        <dbReference type="ARBA" id="ARBA00022825"/>
    </source>
</evidence>
<dbReference type="SUPFAM" id="SSF82171">
    <property type="entry name" value="DPP6 N-terminal domain-like"/>
    <property type="match status" value="1"/>
</dbReference>
<dbReference type="InterPro" id="IPR001375">
    <property type="entry name" value="Peptidase_S9_cat"/>
</dbReference>
<dbReference type="Pfam" id="PF00930">
    <property type="entry name" value="DPPIV_N"/>
    <property type="match status" value="1"/>
</dbReference>
<evidence type="ECO:0000259" key="3">
    <source>
        <dbReference type="Pfam" id="PF00326"/>
    </source>
</evidence>
<evidence type="ECO:0000256" key="1">
    <source>
        <dbReference type="ARBA" id="ARBA00022801"/>
    </source>
</evidence>
<dbReference type="InterPro" id="IPR011042">
    <property type="entry name" value="6-blade_b-propeller_TolB-like"/>
</dbReference>
<dbReference type="EMBL" id="JAKIKU010000009">
    <property type="protein sequence ID" value="MCL1046744.1"/>
    <property type="molecule type" value="Genomic_DNA"/>
</dbReference>
<gene>
    <name evidence="5" type="ORF">L2737_15630</name>
</gene>